<dbReference type="Pfam" id="PF00512">
    <property type="entry name" value="HisKA"/>
    <property type="match status" value="1"/>
</dbReference>
<comment type="subunit">
    <text evidence="14">At low DSF concentrations, interacts with RpfF.</text>
</comment>
<evidence type="ECO:0000256" key="6">
    <source>
        <dbReference type="ARBA" id="ARBA00022679"/>
    </source>
</evidence>
<dbReference type="SUPFAM" id="SSF55874">
    <property type="entry name" value="ATPase domain of HSP90 chaperone/DNA topoisomerase II/histidine kinase"/>
    <property type="match status" value="1"/>
</dbReference>
<evidence type="ECO:0000256" key="16">
    <source>
        <dbReference type="PROSITE-ProRule" id="PRU00110"/>
    </source>
</evidence>
<evidence type="ECO:0000256" key="18">
    <source>
        <dbReference type="SAM" id="Coils"/>
    </source>
</evidence>
<keyword evidence="4" id="KW-1003">Cell membrane</keyword>
<evidence type="ECO:0000256" key="14">
    <source>
        <dbReference type="ARBA" id="ARBA00064003"/>
    </source>
</evidence>
<gene>
    <name evidence="23" type="ORF">SAMN02745119_02380</name>
</gene>
<keyword evidence="11 19" id="KW-1133">Transmembrane helix</keyword>
<accession>A0A1T4QF64</accession>
<reference evidence="24" key="1">
    <citation type="submission" date="2017-02" db="EMBL/GenBank/DDBJ databases">
        <authorList>
            <person name="Varghese N."/>
            <person name="Submissions S."/>
        </authorList>
    </citation>
    <scope>NUCLEOTIDE SEQUENCE [LARGE SCALE GENOMIC DNA]</scope>
    <source>
        <strain evidence="24">ATCC BAA-34</strain>
    </source>
</reference>
<comment type="subcellular location">
    <subcellularLocation>
        <location evidence="2">Cell membrane</location>
        <topology evidence="2">Multi-pass membrane protein</topology>
    </subcellularLocation>
</comment>
<feature type="coiled-coil region" evidence="18">
    <location>
        <begin position="157"/>
        <end position="187"/>
    </location>
</feature>
<evidence type="ECO:0000256" key="11">
    <source>
        <dbReference type="ARBA" id="ARBA00022989"/>
    </source>
</evidence>
<dbReference type="GO" id="GO:0005524">
    <property type="term" value="F:ATP binding"/>
    <property type="evidence" value="ECO:0007669"/>
    <property type="project" value="UniProtKB-KW"/>
</dbReference>
<dbReference type="Pfam" id="PF01627">
    <property type="entry name" value="Hpt"/>
    <property type="match status" value="1"/>
</dbReference>
<keyword evidence="12" id="KW-0902">Two-component regulatory system</keyword>
<sequence>MALDFKQPAAMISSASRATRLLFLLMGLFLVGFTALIAVNVVIGHLMEELEHRGNNEQVRLFVGEVLVDDIKGMELDFNRMVASVSTSEQGRLRAGIKEKTLKLEHDLLVLKDGGRVERTIDLNIEGVDNLNEQVTYTPRADDPHNMLELIEIGPHLDKVREKADELAQLLAKREQARESSNALKLMKIEEDLNVFYKHVPSLFIRLNENANRLYYESNNRITLLKEELAARRVLYKNVQMGLGGSIVLLVMVSGILLARQLASVNIQLMQSSEEMRVAKEQAEASSRAKSEFLANMSHEIRTPMNGVLGMTELLMDTELNSQQYDYLKSVKISAENLMDIINDILDFSKIEMGKLETETVPFMLRSMLGQTLRTLAVRAGQKGLELVFQVDPDVPDSLLGDPGRLRQVLLNLSGNAVKFAEQGEIELLVSKQQGLPDGEVLLRFEVRDKGIGINPEHLQRIFAPFEQADLSTTKKFGGTGLGLAICRRLVQLMGGEIGVESVLGQGSTFWFTLRCRVRDKLQHEAQQSTALQGIVALVVDDVAINRQLLEGYLERWGVEVLTASTAEEARSKLESALSTRPVQIVLSDLQMPDVDGWMLVEQIRKDVRYDDLKLVLLPSAGKRGDAQRCRQLKVNGYLTKPVIHSELYDALKAIMHGEAQPGTGPVTRHQVREARRSCTILLVDDVEINRELAKIILEKQGHQVVLAVDGQDALEKARNGGFDLILMDIQMPVLDGFEATNEIRAFELAHKRQPVPIVAMTAYALQGDKERCLAAGMDAYLSKPIKEDDLLAVIERMVSGQPPQQPAALVMQAEVQVQEQAHQPVFDRQALLVRLGGNESLIQKFVTMFFDSADEHMNLLRQAFEAGDAEQMRAKAHAIKGSAGNVGACALSVAAAELEMAVREGRIEEYQALWVILVEQYELFKLASGGTV</sequence>
<keyword evidence="9 23" id="KW-0418">Kinase</keyword>
<dbReference type="PROSITE" id="PS50110">
    <property type="entry name" value="RESPONSE_REGULATORY"/>
    <property type="match status" value="2"/>
</dbReference>
<feature type="modified residue" description="Phosphohistidine" evidence="16">
    <location>
        <position position="878"/>
    </location>
</feature>
<dbReference type="RefSeq" id="WP_078790645.1">
    <property type="nucleotide sequence ID" value="NZ_FUWR01000013.1"/>
</dbReference>
<dbReference type="SUPFAM" id="SSF47226">
    <property type="entry name" value="Histidine-containing phosphotransfer domain, HPT domain"/>
    <property type="match status" value="1"/>
</dbReference>
<dbReference type="Gene3D" id="1.10.287.130">
    <property type="match status" value="1"/>
</dbReference>
<dbReference type="InterPro" id="IPR011006">
    <property type="entry name" value="CheY-like_superfamily"/>
</dbReference>
<feature type="domain" description="Response regulatory" evidence="21">
    <location>
        <begin position="536"/>
        <end position="656"/>
    </location>
</feature>
<dbReference type="InterPro" id="IPR003661">
    <property type="entry name" value="HisK_dim/P_dom"/>
</dbReference>
<dbReference type="InterPro" id="IPR036097">
    <property type="entry name" value="HisK_dim/P_sf"/>
</dbReference>
<evidence type="ECO:0000256" key="10">
    <source>
        <dbReference type="ARBA" id="ARBA00022840"/>
    </source>
</evidence>
<dbReference type="Proteomes" id="UP000190102">
    <property type="component" value="Unassembled WGS sequence"/>
</dbReference>
<dbReference type="Gene3D" id="3.40.50.2300">
    <property type="match status" value="2"/>
</dbReference>
<dbReference type="Pfam" id="PF02518">
    <property type="entry name" value="HATPase_c"/>
    <property type="match status" value="1"/>
</dbReference>
<evidence type="ECO:0000256" key="1">
    <source>
        <dbReference type="ARBA" id="ARBA00000085"/>
    </source>
</evidence>
<protein>
    <recommendedName>
        <fullName evidence="15">Sensory/regulatory protein RpfC</fullName>
        <ecNumber evidence="3">2.7.13.3</ecNumber>
    </recommendedName>
</protein>
<feature type="transmembrane region" description="Helical" evidence="19">
    <location>
        <begin position="20"/>
        <end position="43"/>
    </location>
</feature>
<dbReference type="OrthoDB" id="5378360at2"/>
<evidence type="ECO:0000256" key="12">
    <source>
        <dbReference type="ARBA" id="ARBA00023012"/>
    </source>
</evidence>
<name>A0A1T4QF64_9BACT</name>
<evidence type="ECO:0000256" key="17">
    <source>
        <dbReference type="PROSITE-ProRule" id="PRU00169"/>
    </source>
</evidence>
<keyword evidence="24" id="KW-1185">Reference proteome</keyword>
<keyword evidence="5 17" id="KW-0597">Phosphoprotein</keyword>
<keyword evidence="7 19" id="KW-0812">Transmembrane</keyword>
<dbReference type="InterPro" id="IPR036641">
    <property type="entry name" value="HPT_dom_sf"/>
</dbReference>
<evidence type="ECO:0000256" key="9">
    <source>
        <dbReference type="ARBA" id="ARBA00022777"/>
    </source>
</evidence>
<dbReference type="Gene3D" id="1.20.120.160">
    <property type="entry name" value="HPT domain"/>
    <property type="match status" value="1"/>
</dbReference>
<organism evidence="23 24">
    <name type="scientific">Trichlorobacter thiogenes</name>
    <dbReference type="NCBI Taxonomy" id="115783"/>
    <lineage>
        <taxon>Bacteria</taxon>
        <taxon>Pseudomonadati</taxon>
        <taxon>Thermodesulfobacteriota</taxon>
        <taxon>Desulfuromonadia</taxon>
        <taxon>Geobacterales</taxon>
        <taxon>Geobacteraceae</taxon>
        <taxon>Trichlorobacter</taxon>
    </lineage>
</organism>
<dbReference type="FunFam" id="1.10.287.130:FF:000002">
    <property type="entry name" value="Two-component osmosensing histidine kinase"/>
    <property type="match status" value="1"/>
</dbReference>
<dbReference type="FunFam" id="3.30.565.10:FF:000010">
    <property type="entry name" value="Sensor histidine kinase RcsC"/>
    <property type="match status" value="1"/>
</dbReference>
<evidence type="ECO:0000256" key="3">
    <source>
        <dbReference type="ARBA" id="ARBA00012438"/>
    </source>
</evidence>
<evidence type="ECO:0000313" key="23">
    <source>
        <dbReference type="EMBL" id="SKA02440.1"/>
    </source>
</evidence>
<evidence type="ECO:0000256" key="19">
    <source>
        <dbReference type="SAM" id="Phobius"/>
    </source>
</evidence>
<dbReference type="CDD" id="cd17546">
    <property type="entry name" value="REC_hyHK_CKI1_RcsC-like"/>
    <property type="match status" value="1"/>
</dbReference>
<keyword evidence="6" id="KW-0808">Transferase</keyword>
<evidence type="ECO:0000256" key="7">
    <source>
        <dbReference type="ARBA" id="ARBA00022692"/>
    </source>
</evidence>
<feature type="domain" description="HPt" evidence="22">
    <location>
        <begin position="839"/>
        <end position="933"/>
    </location>
</feature>
<dbReference type="InterPro" id="IPR004358">
    <property type="entry name" value="Sig_transdc_His_kin-like_C"/>
</dbReference>
<evidence type="ECO:0000259" key="20">
    <source>
        <dbReference type="PROSITE" id="PS50109"/>
    </source>
</evidence>
<evidence type="ECO:0000259" key="21">
    <source>
        <dbReference type="PROSITE" id="PS50110"/>
    </source>
</evidence>
<dbReference type="SUPFAM" id="SSF52172">
    <property type="entry name" value="CheY-like"/>
    <property type="match status" value="2"/>
</dbReference>
<dbReference type="STRING" id="115783.SAMN02745119_02380"/>
<evidence type="ECO:0000256" key="2">
    <source>
        <dbReference type="ARBA" id="ARBA00004651"/>
    </source>
</evidence>
<proteinExistence type="predicted"/>
<dbReference type="InterPro" id="IPR008207">
    <property type="entry name" value="Sig_transdc_His_kin_Hpt_dom"/>
</dbReference>
<dbReference type="CDD" id="cd00082">
    <property type="entry name" value="HisKA"/>
    <property type="match status" value="1"/>
</dbReference>
<evidence type="ECO:0000256" key="15">
    <source>
        <dbReference type="ARBA" id="ARBA00068150"/>
    </source>
</evidence>
<evidence type="ECO:0000259" key="22">
    <source>
        <dbReference type="PROSITE" id="PS50894"/>
    </source>
</evidence>
<evidence type="ECO:0000256" key="13">
    <source>
        <dbReference type="ARBA" id="ARBA00023136"/>
    </source>
</evidence>
<dbReference type="SMART" id="SM00388">
    <property type="entry name" value="HisKA"/>
    <property type="match status" value="1"/>
</dbReference>
<dbReference type="CDD" id="cd16922">
    <property type="entry name" value="HATPase_EvgS-ArcB-TorS-like"/>
    <property type="match status" value="1"/>
</dbReference>
<dbReference type="InterPro" id="IPR001789">
    <property type="entry name" value="Sig_transdc_resp-reg_receiver"/>
</dbReference>
<comment type="catalytic activity">
    <reaction evidence="1">
        <text>ATP + protein L-histidine = ADP + protein N-phospho-L-histidine.</text>
        <dbReference type="EC" id="2.7.13.3"/>
    </reaction>
</comment>
<dbReference type="CDD" id="cd00156">
    <property type="entry name" value="REC"/>
    <property type="match status" value="1"/>
</dbReference>
<dbReference type="PRINTS" id="PR00344">
    <property type="entry name" value="BCTRLSENSOR"/>
</dbReference>
<keyword evidence="10" id="KW-0067">ATP-binding</keyword>
<feature type="modified residue" description="4-aspartylphosphate" evidence="17">
    <location>
        <position position="729"/>
    </location>
</feature>
<dbReference type="SMART" id="SM00448">
    <property type="entry name" value="REC"/>
    <property type="match status" value="2"/>
</dbReference>
<dbReference type="InterPro" id="IPR003594">
    <property type="entry name" value="HATPase_dom"/>
</dbReference>
<dbReference type="PROSITE" id="PS50109">
    <property type="entry name" value="HIS_KIN"/>
    <property type="match status" value="1"/>
</dbReference>
<feature type="domain" description="Response regulatory" evidence="21">
    <location>
        <begin position="680"/>
        <end position="799"/>
    </location>
</feature>
<keyword evidence="8" id="KW-0547">Nucleotide-binding</keyword>
<feature type="modified residue" description="4-aspartylphosphate" evidence="17">
    <location>
        <position position="589"/>
    </location>
</feature>
<dbReference type="EC" id="2.7.13.3" evidence="3"/>
<dbReference type="EMBL" id="FUWR01000013">
    <property type="protein sequence ID" value="SKA02440.1"/>
    <property type="molecule type" value="Genomic_DNA"/>
</dbReference>
<dbReference type="InterPro" id="IPR005467">
    <property type="entry name" value="His_kinase_dom"/>
</dbReference>
<keyword evidence="13 19" id="KW-0472">Membrane</keyword>
<evidence type="ECO:0000313" key="24">
    <source>
        <dbReference type="Proteomes" id="UP000190102"/>
    </source>
</evidence>
<evidence type="ECO:0000256" key="8">
    <source>
        <dbReference type="ARBA" id="ARBA00022741"/>
    </source>
</evidence>
<dbReference type="PANTHER" id="PTHR45339">
    <property type="entry name" value="HYBRID SIGNAL TRANSDUCTION HISTIDINE KINASE J"/>
    <property type="match status" value="1"/>
</dbReference>
<dbReference type="InterPro" id="IPR036890">
    <property type="entry name" value="HATPase_C_sf"/>
</dbReference>
<dbReference type="GO" id="GO:0000155">
    <property type="term" value="F:phosphorelay sensor kinase activity"/>
    <property type="evidence" value="ECO:0007669"/>
    <property type="project" value="InterPro"/>
</dbReference>
<dbReference type="PROSITE" id="PS50894">
    <property type="entry name" value="HPT"/>
    <property type="match status" value="1"/>
</dbReference>
<dbReference type="GO" id="GO:0005886">
    <property type="term" value="C:plasma membrane"/>
    <property type="evidence" value="ECO:0007669"/>
    <property type="project" value="UniProtKB-SubCell"/>
</dbReference>
<evidence type="ECO:0000256" key="4">
    <source>
        <dbReference type="ARBA" id="ARBA00022475"/>
    </source>
</evidence>
<dbReference type="AlphaFoldDB" id="A0A1T4QF64"/>
<evidence type="ECO:0000256" key="5">
    <source>
        <dbReference type="ARBA" id="ARBA00022553"/>
    </source>
</evidence>
<dbReference type="SMART" id="SM00387">
    <property type="entry name" value="HATPase_c"/>
    <property type="match status" value="1"/>
</dbReference>
<keyword evidence="18" id="KW-0175">Coiled coil</keyword>
<dbReference type="Gene3D" id="3.30.565.10">
    <property type="entry name" value="Histidine kinase-like ATPase, C-terminal domain"/>
    <property type="match status" value="1"/>
</dbReference>
<feature type="domain" description="Histidine kinase" evidence="20">
    <location>
        <begin position="296"/>
        <end position="518"/>
    </location>
</feature>
<dbReference type="PANTHER" id="PTHR45339:SF1">
    <property type="entry name" value="HYBRID SIGNAL TRANSDUCTION HISTIDINE KINASE J"/>
    <property type="match status" value="1"/>
</dbReference>
<dbReference type="SUPFAM" id="SSF47384">
    <property type="entry name" value="Homodimeric domain of signal transducing histidine kinase"/>
    <property type="match status" value="1"/>
</dbReference>
<dbReference type="Pfam" id="PF00072">
    <property type="entry name" value="Response_reg"/>
    <property type="match status" value="2"/>
</dbReference>